<dbReference type="PANTHER" id="PTHR47106">
    <property type="entry name" value="COILED-COIL-HELIX-COILED-COIL-HELIX DOMAIN-CONTAINING PROTEIN 5"/>
    <property type="match status" value="1"/>
</dbReference>
<dbReference type="Gene3D" id="1.10.287.2900">
    <property type="match status" value="2"/>
</dbReference>
<gene>
    <name evidence="4" type="ORF">QQF64_025287</name>
</gene>
<comment type="caution">
    <text evidence="4">The sequence shown here is derived from an EMBL/GenBank/DDBJ whole genome shotgun (WGS) entry which is preliminary data.</text>
</comment>
<dbReference type="InterPro" id="IPR031731">
    <property type="entry name" value="CX9C"/>
</dbReference>
<dbReference type="PROSITE" id="PS51808">
    <property type="entry name" value="CHCH"/>
    <property type="match status" value="1"/>
</dbReference>
<name>A0ABR3NNX7_9TELE</name>
<evidence type="ECO:0000259" key="2">
    <source>
        <dbReference type="Pfam" id="PF06747"/>
    </source>
</evidence>
<dbReference type="InterPro" id="IPR010625">
    <property type="entry name" value="CHCH"/>
</dbReference>
<proteinExistence type="predicted"/>
<evidence type="ECO:0000313" key="5">
    <source>
        <dbReference type="Proteomes" id="UP001558613"/>
    </source>
</evidence>
<keyword evidence="1" id="KW-1015">Disulfide bond</keyword>
<evidence type="ECO:0008006" key="6">
    <source>
        <dbReference type="Google" id="ProtNLM"/>
    </source>
</evidence>
<dbReference type="PANTHER" id="PTHR47106:SF1">
    <property type="entry name" value="COILED-COIL-HELIX-COILED-COIL-HELIX DOMAIN-CONTAINING PROTEIN 5"/>
    <property type="match status" value="1"/>
</dbReference>
<evidence type="ECO:0000313" key="4">
    <source>
        <dbReference type="EMBL" id="KAL1278614.1"/>
    </source>
</evidence>
<dbReference type="Pfam" id="PF16860">
    <property type="entry name" value="CX9C"/>
    <property type="match status" value="1"/>
</dbReference>
<dbReference type="EMBL" id="JAYMGO010000003">
    <property type="protein sequence ID" value="KAL1278614.1"/>
    <property type="molecule type" value="Genomic_DNA"/>
</dbReference>
<dbReference type="Proteomes" id="UP001558613">
    <property type="component" value="Unassembled WGS sequence"/>
</dbReference>
<reference evidence="4 5" key="1">
    <citation type="submission" date="2023-09" db="EMBL/GenBank/DDBJ databases">
        <authorList>
            <person name="Wang M."/>
        </authorList>
    </citation>
    <scope>NUCLEOTIDE SEQUENCE [LARGE SCALE GENOMIC DNA]</scope>
    <source>
        <strain evidence="4">GT-2023</strain>
        <tissue evidence="4">Liver</tissue>
    </source>
</reference>
<feature type="domain" description="CHCH" evidence="2">
    <location>
        <begin position="62"/>
        <end position="95"/>
    </location>
</feature>
<keyword evidence="5" id="KW-1185">Reference proteome</keyword>
<feature type="domain" description="IMS import disulfide relay-system CHCH-CHCH-like Cx9C" evidence="3">
    <location>
        <begin position="9"/>
        <end position="53"/>
    </location>
</feature>
<dbReference type="Pfam" id="PF06747">
    <property type="entry name" value="CHCH"/>
    <property type="match status" value="1"/>
</dbReference>
<evidence type="ECO:0000259" key="3">
    <source>
        <dbReference type="Pfam" id="PF16860"/>
    </source>
</evidence>
<evidence type="ECO:0000256" key="1">
    <source>
        <dbReference type="ARBA" id="ARBA00023157"/>
    </source>
</evidence>
<sequence>MVLNMEAAMAITTKYCQKELEEYGTCVVSNPASWQEKCLDLKLKVAQCTSSHPVIRKIQTDCAGEFSVFERCLRENQSSAEACQPHLTRFLACVETVNLSGIANAAPQPT</sequence>
<dbReference type="InterPro" id="IPR052848">
    <property type="entry name" value="CHCH_domain-containing_protein"/>
</dbReference>
<protein>
    <recommendedName>
        <fullName evidence="6">IMS import disulfide relay-system CHCH-CHCH-like Cx9C domain-containing protein</fullName>
    </recommendedName>
</protein>
<accession>A0ABR3NNX7</accession>
<organism evidence="4 5">
    <name type="scientific">Cirrhinus molitorella</name>
    <name type="common">mud carp</name>
    <dbReference type="NCBI Taxonomy" id="172907"/>
    <lineage>
        <taxon>Eukaryota</taxon>
        <taxon>Metazoa</taxon>
        <taxon>Chordata</taxon>
        <taxon>Craniata</taxon>
        <taxon>Vertebrata</taxon>
        <taxon>Euteleostomi</taxon>
        <taxon>Actinopterygii</taxon>
        <taxon>Neopterygii</taxon>
        <taxon>Teleostei</taxon>
        <taxon>Ostariophysi</taxon>
        <taxon>Cypriniformes</taxon>
        <taxon>Cyprinidae</taxon>
        <taxon>Labeoninae</taxon>
        <taxon>Labeonini</taxon>
        <taxon>Cirrhinus</taxon>
    </lineage>
</organism>